<dbReference type="Pfam" id="PF13432">
    <property type="entry name" value="TPR_16"/>
    <property type="match status" value="3"/>
</dbReference>
<dbReference type="Proteomes" id="UP000321046">
    <property type="component" value="Unassembled WGS sequence"/>
</dbReference>
<keyword evidence="1" id="KW-0802">TPR repeat</keyword>
<evidence type="ECO:0000256" key="2">
    <source>
        <dbReference type="SAM" id="MobiDB-lite"/>
    </source>
</evidence>
<feature type="region of interest" description="Disordered" evidence="2">
    <location>
        <begin position="28"/>
        <end position="71"/>
    </location>
</feature>
<dbReference type="PANTHER" id="PTHR44366">
    <property type="entry name" value="UDP-N-ACETYLGLUCOSAMINE--PEPTIDE N-ACETYLGLUCOSAMINYLTRANSFERASE 110 KDA SUBUNIT"/>
    <property type="match status" value="1"/>
</dbReference>
<comment type="caution">
    <text evidence="4">The sequence shown here is derived from an EMBL/GenBank/DDBJ whole genome shotgun (WGS) entry which is preliminary data.</text>
</comment>
<feature type="repeat" description="TPR" evidence="1">
    <location>
        <begin position="245"/>
        <end position="278"/>
    </location>
</feature>
<dbReference type="PROSITE" id="PS50005">
    <property type="entry name" value="TPR"/>
    <property type="match status" value="4"/>
</dbReference>
<dbReference type="AlphaFoldDB" id="A0A5C6WZP1"/>
<feature type="repeat" description="TPR" evidence="1">
    <location>
        <begin position="279"/>
        <end position="312"/>
    </location>
</feature>
<dbReference type="Pfam" id="PF14559">
    <property type="entry name" value="TPR_19"/>
    <property type="match status" value="1"/>
</dbReference>
<accession>A0A5C6WZP1</accession>
<feature type="repeat" description="TPR" evidence="1">
    <location>
        <begin position="109"/>
        <end position="142"/>
    </location>
</feature>
<dbReference type="InterPro" id="IPR037919">
    <property type="entry name" value="OGT"/>
</dbReference>
<dbReference type="InterPro" id="IPR011990">
    <property type="entry name" value="TPR-like_helical_dom_sf"/>
</dbReference>
<feature type="chain" id="PRO_5022998408" evidence="3">
    <location>
        <begin position="29"/>
        <end position="443"/>
    </location>
</feature>
<evidence type="ECO:0000313" key="5">
    <source>
        <dbReference type="Proteomes" id="UP000321046"/>
    </source>
</evidence>
<keyword evidence="3" id="KW-0732">Signal</keyword>
<feature type="compositionally biased region" description="Acidic residues" evidence="2">
    <location>
        <begin position="428"/>
        <end position="443"/>
    </location>
</feature>
<dbReference type="PROSITE" id="PS51257">
    <property type="entry name" value="PROKAR_LIPOPROTEIN"/>
    <property type="match status" value="1"/>
</dbReference>
<dbReference type="Gene3D" id="1.25.40.10">
    <property type="entry name" value="Tetratricopeptide repeat domain"/>
    <property type="match status" value="3"/>
</dbReference>
<evidence type="ECO:0000256" key="1">
    <source>
        <dbReference type="PROSITE-ProRule" id="PRU00339"/>
    </source>
</evidence>
<dbReference type="GO" id="GO:0006493">
    <property type="term" value="P:protein O-linked glycosylation"/>
    <property type="evidence" value="ECO:0007669"/>
    <property type="project" value="InterPro"/>
</dbReference>
<feature type="repeat" description="TPR" evidence="1">
    <location>
        <begin position="313"/>
        <end position="346"/>
    </location>
</feature>
<dbReference type="OrthoDB" id="5488137at2"/>
<dbReference type="PROSITE" id="PS50293">
    <property type="entry name" value="TPR_REGION"/>
    <property type="match status" value="1"/>
</dbReference>
<feature type="region of interest" description="Disordered" evidence="2">
    <location>
        <begin position="414"/>
        <end position="443"/>
    </location>
</feature>
<dbReference type="GO" id="GO:0097363">
    <property type="term" value="F:protein O-acetylglucosaminyltransferase activity"/>
    <property type="evidence" value="ECO:0007669"/>
    <property type="project" value="TreeGrafter"/>
</dbReference>
<dbReference type="EMBL" id="VOSL01000052">
    <property type="protein sequence ID" value="TXD35056.1"/>
    <property type="molecule type" value="Genomic_DNA"/>
</dbReference>
<dbReference type="InterPro" id="IPR019734">
    <property type="entry name" value="TPR_rpt"/>
</dbReference>
<reference evidence="4 5" key="1">
    <citation type="submission" date="2019-08" db="EMBL/GenBank/DDBJ databases">
        <title>Bradymonadales sp. TMQ2.</title>
        <authorList>
            <person name="Liang Q."/>
        </authorList>
    </citation>
    <scope>NUCLEOTIDE SEQUENCE [LARGE SCALE GENOMIC DNA]</scope>
    <source>
        <strain evidence="4 5">TMQ2</strain>
    </source>
</reference>
<dbReference type="SMART" id="SM00028">
    <property type="entry name" value="TPR"/>
    <property type="match status" value="6"/>
</dbReference>
<dbReference type="PANTHER" id="PTHR44366:SF1">
    <property type="entry name" value="UDP-N-ACETYLGLUCOSAMINE--PEPTIDE N-ACETYLGLUCOSAMINYLTRANSFERASE 110 KDA SUBUNIT"/>
    <property type="match status" value="1"/>
</dbReference>
<protein>
    <submittedName>
        <fullName evidence="4">Tetratricopeptide repeat protein</fullName>
    </submittedName>
</protein>
<dbReference type="RefSeq" id="WP_146974692.1">
    <property type="nucleotide sequence ID" value="NZ_VOSL01000052.1"/>
</dbReference>
<proteinExistence type="predicted"/>
<sequence length="443" mass="48950">MIKLPRTTRRALSIAGICLLTMSGCSTGEPQPDDVPVETEVPGPTGAQSDDPSRPEQAAQSRQQQPEPAEVAGHVQARIDAAISRIDEGDHATAIDILSELVEEPEGGYLAAFNLGVLYDRQGDGENAVRRYVQALQLEPDFSPALVNLIRLYIRAGQISEADAAARRMIDARPDNLDHRAAQLEVTIAQGRFEDAVRGARDILRKDERHVEAMFQMARANYRLERYELGRSILTSALKLAPERADLFYLFGVIEWELENTDGAIANFEKAVELQPFFPEARNNLAVLLHEAGDYPGAIAHLQKAVEDFPEFKEAYVNLGNSLKGAAKYGEAEAAFKQAIALDSGFADAHFNLGILYLESEVPGYEEIERYTKAIESFNAYRTAARDRLSDSDPVNAYINEANGAIEQARAREEMLRRQQMLQQQQSEPEDGAETTEEGGDDA</sequence>
<evidence type="ECO:0000313" key="4">
    <source>
        <dbReference type="EMBL" id="TXD35056.1"/>
    </source>
</evidence>
<name>A0A5C6WZP1_9DELT</name>
<dbReference type="SUPFAM" id="SSF48452">
    <property type="entry name" value="TPR-like"/>
    <property type="match status" value="1"/>
</dbReference>
<organism evidence="4 5">
    <name type="scientific">Lujinxingia vulgaris</name>
    <dbReference type="NCBI Taxonomy" id="2600176"/>
    <lineage>
        <taxon>Bacteria</taxon>
        <taxon>Deltaproteobacteria</taxon>
        <taxon>Bradymonadales</taxon>
        <taxon>Lujinxingiaceae</taxon>
        <taxon>Lujinxingia</taxon>
    </lineage>
</organism>
<feature type="signal peptide" evidence="3">
    <location>
        <begin position="1"/>
        <end position="28"/>
    </location>
</feature>
<evidence type="ECO:0000256" key="3">
    <source>
        <dbReference type="SAM" id="SignalP"/>
    </source>
</evidence>
<gene>
    <name evidence="4" type="ORF">FRC96_11765</name>
</gene>